<organism evidence="3">
    <name type="scientific">bacterium enrichment culture clone N47</name>
    <dbReference type="NCBI Taxonomy" id="700510"/>
    <lineage>
        <taxon>Bacteria</taxon>
        <taxon>environmental samples</taxon>
    </lineage>
</organism>
<evidence type="ECO:0000313" key="3">
    <source>
        <dbReference type="EMBL" id="ADB04303.1"/>
    </source>
</evidence>
<evidence type="ECO:0000256" key="1">
    <source>
        <dbReference type="ARBA" id="ARBA00005254"/>
    </source>
</evidence>
<reference evidence="3" key="1">
    <citation type="journal article" date="2010" name="J. Bacteriol.">
        <title>Combined genomic and proteomic approaches identify gene clusters involved in anaerobic 2-methylnaphthalene degradation in the sulfate-reducing enrichment culture N47.</title>
        <authorList>
            <person name="Selesi D."/>
            <person name="Jehmlich N."/>
            <person name="von Bergen M."/>
            <person name="Schmidt F."/>
            <person name="Rattei T."/>
            <person name="Tischler P."/>
            <person name="Lueders T."/>
            <person name="Meckenstock R.U."/>
        </authorList>
    </citation>
    <scope>NUCLEOTIDE SEQUENCE</scope>
</reference>
<dbReference type="KEGG" id="ag:ADB04303"/>
<evidence type="ECO:0000256" key="2">
    <source>
        <dbReference type="ARBA" id="ARBA00023239"/>
    </source>
</evidence>
<accession>D2XBI4</accession>
<sequence>MKTYEARRSKQMGVDFIKENHVAYVTLNRPEAMNSLDPESVQRLAEIWSEVKKDNDIRVSVFTGTGEKSFCTGTDMKKTPPPEECMAAMWLRDGQPIIPDMKMWKPIICAINGYAIGGGLEMALACDMRIASSKAKFGFTEVKVASLAGLNGTQCLPRAIPQAVAMKMLLTGELIDAEEALRVGLISDIVEPAGLQELAKKYAEKIAANAPLSVKAAKQAVVMGLEMPLDQGIAFSHLLWGVLRDTEDRKEGFRAFAEKRSPQWKGK</sequence>
<dbReference type="FunFam" id="3.90.226.10:FF:000009">
    <property type="entry name" value="Carnitinyl-CoA dehydratase"/>
    <property type="match status" value="1"/>
</dbReference>
<dbReference type="GO" id="GO:0016836">
    <property type="term" value="F:hydro-lyase activity"/>
    <property type="evidence" value="ECO:0007669"/>
    <property type="project" value="UniProtKB-ARBA"/>
</dbReference>
<dbReference type="InterPro" id="IPR029045">
    <property type="entry name" value="ClpP/crotonase-like_dom_sf"/>
</dbReference>
<dbReference type="InterPro" id="IPR001753">
    <property type="entry name" value="Enoyl-CoA_hydra/iso"/>
</dbReference>
<name>D2XBI4_9BACT</name>
<gene>
    <name evidence="3" type="primary">bnsH</name>
</gene>
<dbReference type="PANTHER" id="PTHR11941:SF54">
    <property type="entry name" value="ENOYL-COA HYDRATASE, MITOCHONDRIAL"/>
    <property type="match status" value="1"/>
</dbReference>
<dbReference type="GO" id="GO:0006635">
    <property type="term" value="P:fatty acid beta-oxidation"/>
    <property type="evidence" value="ECO:0007669"/>
    <property type="project" value="TreeGrafter"/>
</dbReference>
<protein>
    <submittedName>
        <fullName evidence="3">Putative naphthyl-2-hydroxymethyl-succinyl-CoA hydratase</fullName>
    </submittedName>
</protein>
<dbReference type="FunFam" id="1.10.12.10:FF:000001">
    <property type="entry name" value="Probable enoyl-CoA hydratase, mitochondrial"/>
    <property type="match status" value="1"/>
</dbReference>
<dbReference type="PANTHER" id="PTHR11941">
    <property type="entry name" value="ENOYL-COA HYDRATASE-RELATED"/>
    <property type="match status" value="1"/>
</dbReference>
<dbReference type="Pfam" id="PF00378">
    <property type="entry name" value="ECH_1"/>
    <property type="match status" value="1"/>
</dbReference>
<dbReference type="CDD" id="cd06558">
    <property type="entry name" value="crotonase-like"/>
    <property type="match status" value="1"/>
</dbReference>
<dbReference type="AlphaFoldDB" id="D2XBI4"/>
<dbReference type="Gene3D" id="1.10.12.10">
    <property type="entry name" value="Lyase 2-enoyl-coa Hydratase, Chain A, domain 2"/>
    <property type="match status" value="1"/>
</dbReference>
<dbReference type="EMBL" id="GU080106">
    <property type="protein sequence ID" value="ADB04303.1"/>
    <property type="molecule type" value="Genomic_DNA"/>
</dbReference>
<feature type="non-terminal residue" evidence="3">
    <location>
        <position position="267"/>
    </location>
</feature>
<comment type="similarity">
    <text evidence="1">Belongs to the enoyl-CoA hydratase/isomerase family.</text>
</comment>
<dbReference type="Gene3D" id="3.90.226.10">
    <property type="entry name" value="2-enoyl-CoA Hydratase, Chain A, domain 1"/>
    <property type="match status" value="1"/>
</dbReference>
<keyword evidence="2" id="KW-0456">Lyase</keyword>
<proteinExistence type="inferred from homology"/>
<dbReference type="InterPro" id="IPR014748">
    <property type="entry name" value="Enoyl-CoA_hydra_C"/>
</dbReference>
<dbReference type="SUPFAM" id="SSF52096">
    <property type="entry name" value="ClpP/crotonase"/>
    <property type="match status" value="1"/>
</dbReference>